<dbReference type="SMART" id="SM01290">
    <property type="entry name" value="N-glycanase_N"/>
    <property type="match status" value="1"/>
</dbReference>
<keyword evidence="1" id="KW-1015">Disulfide bond</keyword>
<dbReference type="GeneTree" id="ENSGT00390000001883"/>
<reference evidence="3" key="2">
    <citation type="submission" date="2025-08" db="UniProtKB">
        <authorList>
            <consortium name="Ensembl"/>
        </authorList>
    </citation>
    <scope>IDENTIFICATION</scope>
</reference>
<dbReference type="PANTHER" id="PTHR39319">
    <property type="entry name" value="SI:DKEY-256H2.1"/>
    <property type="match status" value="1"/>
</dbReference>
<reference evidence="3" key="1">
    <citation type="submission" date="2020-07" db="EMBL/GenBank/DDBJ databases">
        <title>A long reads based de novo assembly of the rainbow trout Arlee double haploid line genome.</title>
        <authorList>
            <person name="Gao G."/>
            <person name="Palti Y."/>
        </authorList>
    </citation>
    <scope>NUCLEOTIDE SEQUENCE [LARGE SCALE GENOMIC DNA]</scope>
</reference>
<evidence type="ECO:0000259" key="2">
    <source>
        <dbReference type="SMART" id="SM01290"/>
    </source>
</evidence>
<dbReference type="GO" id="GO:0016715">
    <property type="term" value="F:oxidoreductase activity, acting on paired donors, with incorporation or reduction of molecular oxygen, reduced ascorbate as one donor, and incorporation of one atom of oxygen"/>
    <property type="evidence" value="ECO:0007669"/>
    <property type="project" value="InterPro"/>
</dbReference>
<accession>A0A8C7NPS5</accession>
<dbReference type="PANTHER" id="PTHR39319:SF1">
    <property type="entry name" value="SI:DKEY-256H2.1"/>
    <property type="match status" value="1"/>
</dbReference>
<feature type="domain" description="Peptide-N-glycosidase F N-terminal" evidence="2">
    <location>
        <begin position="273"/>
        <end position="369"/>
    </location>
</feature>
<evidence type="ECO:0000313" key="3">
    <source>
        <dbReference type="Ensembl" id="ENSOMYP00000010817.2"/>
    </source>
</evidence>
<evidence type="ECO:0000256" key="1">
    <source>
        <dbReference type="ARBA" id="ARBA00023157"/>
    </source>
</evidence>
<keyword evidence="4" id="KW-1185">Reference proteome</keyword>
<organism evidence="3 4">
    <name type="scientific">Oncorhynchus mykiss</name>
    <name type="common">Rainbow trout</name>
    <name type="synonym">Salmo gairdneri</name>
    <dbReference type="NCBI Taxonomy" id="8022"/>
    <lineage>
        <taxon>Eukaryota</taxon>
        <taxon>Metazoa</taxon>
        <taxon>Chordata</taxon>
        <taxon>Craniata</taxon>
        <taxon>Vertebrata</taxon>
        <taxon>Euteleostomi</taxon>
        <taxon>Actinopterygii</taxon>
        <taxon>Neopterygii</taxon>
        <taxon>Teleostei</taxon>
        <taxon>Protacanthopterygii</taxon>
        <taxon>Salmoniformes</taxon>
        <taxon>Salmonidae</taxon>
        <taxon>Salmoninae</taxon>
        <taxon>Oncorhynchus</taxon>
    </lineage>
</organism>
<dbReference type="Gene3D" id="2.60.120.230">
    <property type="match status" value="1"/>
</dbReference>
<dbReference type="AlphaFoldDB" id="A0A8C7NPS5"/>
<dbReference type="Proteomes" id="UP000694395">
    <property type="component" value="Chromosome 2"/>
</dbReference>
<dbReference type="Ensembl" id="ENSOMYT00000011993.2">
    <property type="protein sequence ID" value="ENSOMYP00000010817.2"/>
    <property type="gene ID" value="ENSOMYG00000005444.2"/>
</dbReference>
<dbReference type="Pfam" id="PF09112">
    <property type="entry name" value="N-glycanase_N"/>
    <property type="match status" value="1"/>
</dbReference>
<sequence>MKSTHNLDYDERAFSTSTFAHSTVNFRSKITPQQVTVLEPGNTAPAFYGLNWPLVIPAFTNKSAFLVCLWNSESSLTDLVQDLPDILSRLHFSPVPVFGYGNWIPSVLYSWGRSGHNYGLSHAVCTSTSREYSLCTLGLMKHRLIDAGDGCEPAPSAAGFVAWRGIVLVHARPGNPIQDMNCVGDKYSTPLGIPAAIVHREPSVAQALRYGHMVTVSFQSTPSPNFFIGIDQQGALSEMGWFLYPSFKFINWQAQWFNFCEALQTRLRDPAWVVPVFEEIPMQGQSGAVATISVDMLDFDMLELDAFLFCPSQRNDSHWDHTVQLFVCCNDFSPHCNMEMGRCITAFPQVQSVHLTDSFTLKTPTLNRFPVSNHSSKLYPLKLMSLYSGGTFDKEYNRRHQPIKFTAPASTKKVELYAVIPGHGRDRNSCGKFCVTAHHFLVKGAFNHTRIFDSAGSALGCAMWVGLSAPSGRCPTSMAPGCTVRGGWCGGLQVNPWRIDITTQVIELSPDLVMKSCPCGSPSETSLFTSDILLQSFLMWGCVRITRM</sequence>
<dbReference type="InterPro" id="IPR015196">
    <property type="entry name" value="PngaseF_N"/>
</dbReference>
<dbReference type="InterPro" id="IPR015197">
    <property type="entry name" value="PngaseF_C"/>
</dbReference>
<evidence type="ECO:0000313" key="4">
    <source>
        <dbReference type="Proteomes" id="UP000694395"/>
    </source>
</evidence>
<reference evidence="3" key="3">
    <citation type="submission" date="2025-09" db="UniProtKB">
        <authorList>
            <consortium name="Ensembl"/>
        </authorList>
    </citation>
    <scope>IDENTIFICATION</scope>
</reference>
<name>A0A8C7NPS5_ONCMY</name>
<dbReference type="SUPFAM" id="SSF49742">
    <property type="entry name" value="PHM/PNGase F"/>
    <property type="match status" value="1"/>
</dbReference>
<dbReference type="Pfam" id="PF09113">
    <property type="entry name" value="N-glycanase_C"/>
    <property type="match status" value="1"/>
</dbReference>
<proteinExistence type="predicted"/>
<dbReference type="InterPro" id="IPR014784">
    <property type="entry name" value="Cu2_ascorb_mOase-like_C"/>
</dbReference>
<protein>
    <submittedName>
        <fullName evidence="3">Si:dkey-256h2.1</fullName>
    </submittedName>
</protein>
<dbReference type="InterPro" id="IPR008977">
    <property type="entry name" value="PHM/PNGase_F_dom_sf"/>
</dbReference>
<dbReference type="InterPro" id="IPR053251">
    <property type="entry name" value="N-glycanase"/>
</dbReference>